<gene>
    <name evidence="2" type="ORF">XELAEV_18042677mg</name>
</gene>
<proteinExistence type="predicted"/>
<keyword evidence="1" id="KW-0812">Transmembrane</keyword>
<name>A0A974C4D7_XENLA</name>
<reference evidence="3" key="1">
    <citation type="journal article" date="2016" name="Nature">
        <title>Genome evolution in the allotetraploid frog Xenopus laevis.</title>
        <authorList>
            <person name="Session A.M."/>
            <person name="Uno Y."/>
            <person name="Kwon T."/>
            <person name="Chapman J.A."/>
            <person name="Toyoda A."/>
            <person name="Takahashi S."/>
            <person name="Fukui A."/>
            <person name="Hikosaka A."/>
            <person name="Suzuki A."/>
            <person name="Kondo M."/>
            <person name="van Heeringen S.J."/>
            <person name="Quigley I."/>
            <person name="Heinz S."/>
            <person name="Ogino H."/>
            <person name="Ochi H."/>
            <person name="Hellsten U."/>
            <person name="Lyons J.B."/>
            <person name="Simakov O."/>
            <person name="Putnam N."/>
            <person name="Stites J."/>
            <person name="Kuroki Y."/>
            <person name="Tanaka T."/>
            <person name="Michiue T."/>
            <person name="Watanabe M."/>
            <person name="Bogdanovic O."/>
            <person name="Lister R."/>
            <person name="Georgiou G."/>
            <person name="Paranjpe S.S."/>
            <person name="van Kruijsbergen I."/>
            <person name="Shu S."/>
            <person name="Carlson J."/>
            <person name="Kinoshita T."/>
            <person name="Ohta Y."/>
            <person name="Mawaribuchi S."/>
            <person name="Jenkins J."/>
            <person name="Grimwood J."/>
            <person name="Schmutz J."/>
            <person name="Mitros T."/>
            <person name="Mozaffari S.V."/>
            <person name="Suzuki Y."/>
            <person name="Haramoto Y."/>
            <person name="Yamamoto T.S."/>
            <person name="Takagi C."/>
            <person name="Heald R."/>
            <person name="Miller K."/>
            <person name="Haudenschild C."/>
            <person name="Kitzman J."/>
            <person name="Nakayama T."/>
            <person name="Izutsu Y."/>
            <person name="Robert J."/>
            <person name="Fortriede J."/>
            <person name="Burns K."/>
            <person name="Lotay V."/>
            <person name="Karimi K."/>
            <person name="Yasuoka Y."/>
            <person name="Dichmann D.S."/>
            <person name="Flajnik M.F."/>
            <person name="Houston D.W."/>
            <person name="Shendure J."/>
            <person name="DuPasquier L."/>
            <person name="Vize P.D."/>
            <person name="Zorn A.M."/>
            <person name="Ito M."/>
            <person name="Marcotte E.M."/>
            <person name="Wallingford J.B."/>
            <person name="Ito Y."/>
            <person name="Asashima M."/>
            <person name="Ueno N."/>
            <person name="Matsuda Y."/>
            <person name="Veenstra G.J."/>
            <person name="Fujiyama A."/>
            <person name="Harland R.M."/>
            <person name="Taira M."/>
            <person name="Rokhsar D.S."/>
        </authorList>
    </citation>
    <scope>NUCLEOTIDE SEQUENCE [LARGE SCALE GENOMIC DNA]</scope>
    <source>
        <strain evidence="3">J</strain>
    </source>
</reference>
<organism evidence="2 3">
    <name type="scientific">Xenopus laevis</name>
    <name type="common">African clawed frog</name>
    <dbReference type="NCBI Taxonomy" id="8355"/>
    <lineage>
        <taxon>Eukaryota</taxon>
        <taxon>Metazoa</taxon>
        <taxon>Chordata</taxon>
        <taxon>Craniata</taxon>
        <taxon>Vertebrata</taxon>
        <taxon>Euteleostomi</taxon>
        <taxon>Amphibia</taxon>
        <taxon>Batrachia</taxon>
        <taxon>Anura</taxon>
        <taxon>Pipoidea</taxon>
        <taxon>Pipidae</taxon>
        <taxon>Xenopodinae</taxon>
        <taxon>Xenopus</taxon>
        <taxon>Xenopus</taxon>
    </lineage>
</organism>
<dbReference type="AlphaFoldDB" id="A0A974C4D7"/>
<sequence>MVAGAGLLFSVYGRETPAGEKAAPLGNTTEPPLGNHLGLIKIWAQYCSNVVTILFISDIQFGLLLLPGIVNVIIRNDML</sequence>
<evidence type="ECO:0000256" key="1">
    <source>
        <dbReference type="SAM" id="Phobius"/>
    </source>
</evidence>
<dbReference type="EMBL" id="CM004481">
    <property type="protein sequence ID" value="OCT66427.1"/>
    <property type="molecule type" value="Genomic_DNA"/>
</dbReference>
<evidence type="ECO:0000313" key="3">
    <source>
        <dbReference type="Proteomes" id="UP000694892"/>
    </source>
</evidence>
<evidence type="ECO:0000313" key="2">
    <source>
        <dbReference type="EMBL" id="OCT66427.1"/>
    </source>
</evidence>
<keyword evidence="1" id="KW-1133">Transmembrane helix</keyword>
<feature type="transmembrane region" description="Helical" evidence="1">
    <location>
        <begin position="53"/>
        <end position="74"/>
    </location>
</feature>
<keyword evidence="1" id="KW-0472">Membrane</keyword>
<dbReference type="Proteomes" id="UP000694892">
    <property type="component" value="Chromosome 8S"/>
</dbReference>
<protein>
    <submittedName>
        <fullName evidence="2">Uncharacterized protein</fullName>
    </submittedName>
</protein>
<accession>A0A974C4D7</accession>